<feature type="region of interest" description="Disordered" evidence="1">
    <location>
        <begin position="26"/>
        <end position="76"/>
    </location>
</feature>
<proteinExistence type="predicted"/>
<dbReference type="Pfam" id="PF08668">
    <property type="entry name" value="HDOD"/>
    <property type="match status" value="1"/>
</dbReference>
<evidence type="ECO:0000313" key="3">
    <source>
        <dbReference type="EMBL" id="MFG6467547.1"/>
    </source>
</evidence>
<feature type="domain" description="HDOD" evidence="2">
    <location>
        <begin position="134"/>
        <end position="326"/>
    </location>
</feature>
<dbReference type="EMBL" id="JBIGIB010000003">
    <property type="protein sequence ID" value="MFG6467547.1"/>
    <property type="molecule type" value="Genomic_DNA"/>
</dbReference>
<name>A0ABW7GZX5_9BURK</name>
<evidence type="ECO:0000259" key="2">
    <source>
        <dbReference type="PROSITE" id="PS51833"/>
    </source>
</evidence>
<dbReference type="PANTHER" id="PTHR33525:SF4">
    <property type="entry name" value="CYCLIC DI-GMP PHOSPHODIESTERASE CDGJ"/>
    <property type="match status" value="1"/>
</dbReference>
<dbReference type="Proteomes" id="UP001606303">
    <property type="component" value="Unassembled WGS sequence"/>
</dbReference>
<dbReference type="SUPFAM" id="SSF109604">
    <property type="entry name" value="HD-domain/PDEase-like"/>
    <property type="match status" value="1"/>
</dbReference>
<sequence>MSLTLVGLLALVAAVLWWWWRSAPPSTPAAPPPRRAPSAPLAPSAPSASPAHGAAPAHPPVTAPVTAPHTDPAPGTAWADLMATQIAPLPGQTTPGQDLPPDTPLPPPTRLPLHAAELLDPLLTEPLMAALRALPRPPPAVHHLMSPAFVQSATSAELAALVMGEPAVAARVIATANSPMYGLQQPVTSVGQATTFLGLASVRQMCLQHLLAECFQPRDAAQRAEFDRLWQASSMAGELLQQLAPRLRIAEPGQLATLLVLSFLGRQAGAALLPDASVLPHMDAFERAVHEQQELGLASHELGHLLMRAWELPADLVDEARTLSALRFDPDRVLPADREAALTLGALCALLGERMARNEVGAALFDPAHDATPDMAALRPRLARPPLDQLTQELRSPPLVRLLSRLMPTHG</sequence>
<evidence type="ECO:0000256" key="1">
    <source>
        <dbReference type="SAM" id="MobiDB-lite"/>
    </source>
</evidence>
<protein>
    <submittedName>
        <fullName evidence="3">HDOD domain-containing protein</fullName>
    </submittedName>
</protein>
<gene>
    <name evidence="3" type="ORF">ACG01O_13065</name>
</gene>
<evidence type="ECO:0000313" key="4">
    <source>
        <dbReference type="Proteomes" id="UP001606303"/>
    </source>
</evidence>
<dbReference type="InterPro" id="IPR013976">
    <property type="entry name" value="HDOD"/>
</dbReference>
<comment type="caution">
    <text evidence="3">The sequence shown here is derived from an EMBL/GenBank/DDBJ whole genome shotgun (WGS) entry which is preliminary data.</text>
</comment>
<feature type="compositionally biased region" description="Pro residues" evidence="1">
    <location>
        <begin position="26"/>
        <end position="35"/>
    </location>
</feature>
<feature type="compositionally biased region" description="Low complexity" evidence="1">
    <location>
        <begin position="63"/>
        <end position="74"/>
    </location>
</feature>
<organism evidence="3 4">
    <name type="scientific">Pelomonas baiyunensis</name>
    <dbReference type="NCBI Taxonomy" id="3299026"/>
    <lineage>
        <taxon>Bacteria</taxon>
        <taxon>Pseudomonadati</taxon>
        <taxon>Pseudomonadota</taxon>
        <taxon>Betaproteobacteria</taxon>
        <taxon>Burkholderiales</taxon>
        <taxon>Sphaerotilaceae</taxon>
        <taxon>Roseateles</taxon>
    </lineage>
</organism>
<keyword evidence="4" id="KW-1185">Reference proteome</keyword>
<accession>A0ABW7GZX5</accession>
<dbReference type="PANTHER" id="PTHR33525">
    <property type="match status" value="1"/>
</dbReference>
<dbReference type="RefSeq" id="WP_394385225.1">
    <property type="nucleotide sequence ID" value="NZ_JBIGIB010000003.1"/>
</dbReference>
<dbReference type="PROSITE" id="PS51833">
    <property type="entry name" value="HDOD"/>
    <property type="match status" value="1"/>
</dbReference>
<reference evidence="3 4" key="1">
    <citation type="submission" date="2024-08" db="EMBL/GenBank/DDBJ databases">
        <authorList>
            <person name="Lu H."/>
        </authorList>
    </citation>
    <scope>NUCLEOTIDE SEQUENCE [LARGE SCALE GENOMIC DNA]</scope>
    <source>
        <strain evidence="3 4">BYS87W</strain>
    </source>
</reference>
<dbReference type="Gene3D" id="1.10.3210.10">
    <property type="entry name" value="Hypothetical protein af1432"/>
    <property type="match status" value="1"/>
</dbReference>
<dbReference type="InterPro" id="IPR052340">
    <property type="entry name" value="RNase_Y/CdgJ"/>
</dbReference>
<feature type="region of interest" description="Disordered" evidence="1">
    <location>
        <begin position="88"/>
        <end position="107"/>
    </location>
</feature>
<feature type="compositionally biased region" description="Low complexity" evidence="1">
    <location>
        <begin position="36"/>
        <end position="56"/>
    </location>
</feature>